<dbReference type="PROSITE" id="PS50082">
    <property type="entry name" value="WD_REPEATS_2"/>
    <property type="match status" value="1"/>
</dbReference>
<feature type="compositionally biased region" description="Basic and acidic residues" evidence="4">
    <location>
        <begin position="2215"/>
        <end position="2224"/>
    </location>
</feature>
<feature type="compositionally biased region" description="Basic residues" evidence="4">
    <location>
        <begin position="2225"/>
        <end position="2236"/>
    </location>
</feature>
<dbReference type="SUPFAM" id="SSF50998">
    <property type="entry name" value="Quinoprotein alcohol dehydrogenase-like"/>
    <property type="match status" value="1"/>
</dbReference>
<feature type="compositionally biased region" description="Low complexity" evidence="4">
    <location>
        <begin position="2189"/>
        <end position="2209"/>
    </location>
</feature>
<keyword evidence="1 3" id="KW-0853">WD repeat</keyword>
<feature type="compositionally biased region" description="Basic and acidic residues" evidence="4">
    <location>
        <begin position="2357"/>
        <end position="2375"/>
    </location>
</feature>
<dbReference type="Pfam" id="PF12234">
    <property type="entry name" value="Rav1p_C"/>
    <property type="match status" value="1"/>
</dbReference>
<evidence type="ECO:0000256" key="4">
    <source>
        <dbReference type="SAM" id="MobiDB-lite"/>
    </source>
</evidence>
<dbReference type="OrthoDB" id="342131at2759"/>
<dbReference type="PANTHER" id="PTHR13950:SF9">
    <property type="entry name" value="RABCONNECTIN-3A"/>
    <property type="match status" value="1"/>
</dbReference>
<evidence type="ECO:0000256" key="3">
    <source>
        <dbReference type="PROSITE-ProRule" id="PRU00221"/>
    </source>
</evidence>
<evidence type="ECO:0000256" key="2">
    <source>
        <dbReference type="ARBA" id="ARBA00022737"/>
    </source>
</evidence>
<accession>A0A0L0G3S4</accession>
<dbReference type="InterPro" id="IPR019775">
    <property type="entry name" value="WD40_repeat_CS"/>
</dbReference>
<evidence type="ECO:0000313" key="6">
    <source>
        <dbReference type="EMBL" id="KNC82863.1"/>
    </source>
</evidence>
<feature type="compositionally biased region" description="Basic residues" evidence="4">
    <location>
        <begin position="1969"/>
        <end position="1979"/>
    </location>
</feature>
<dbReference type="InterPro" id="IPR011047">
    <property type="entry name" value="Quinoprotein_ADH-like_sf"/>
</dbReference>
<dbReference type="PROSITE" id="PS00678">
    <property type="entry name" value="WD_REPEATS_1"/>
    <property type="match status" value="1"/>
</dbReference>
<feature type="region of interest" description="Disordered" evidence="4">
    <location>
        <begin position="1491"/>
        <end position="1513"/>
    </location>
</feature>
<keyword evidence="7" id="KW-1185">Reference proteome</keyword>
<dbReference type="PANTHER" id="PTHR13950">
    <property type="entry name" value="RABCONNECTIN-RELATED"/>
    <property type="match status" value="1"/>
</dbReference>
<dbReference type="SMART" id="SM00320">
    <property type="entry name" value="WD40"/>
    <property type="match status" value="12"/>
</dbReference>
<dbReference type="InterPro" id="IPR015943">
    <property type="entry name" value="WD40/YVTN_repeat-like_dom_sf"/>
</dbReference>
<dbReference type="Proteomes" id="UP000054560">
    <property type="component" value="Unassembled WGS sequence"/>
</dbReference>
<dbReference type="GeneID" id="25905367"/>
<dbReference type="EMBL" id="KQ241885">
    <property type="protein sequence ID" value="KNC82863.1"/>
    <property type="molecule type" value="Genomic_DNA"/>
</dbReference>
<feature type="region of interest" description="Disordered" evidence="4">
    <location>
        <begin position="185"/>
        <end position="205"/>
    </location>
</feature>
<dbReference type="PROSITE" id="PS50294">
    <property type="entry name" value="WD_REPEATS_REGION"/>
    <property type="match status" value="1"/>
</dbReference>
<feature type="repeat" description="WD" evidence="3">
    <location>
        <begin position="2688"/>
        <end position="2729"/>
    </location>
</feature>
<gene>
    <name evidence="6" type="ORF">SARC_04863</name>
</gene>
<protein>
    <recommendedName>
        <fullName evidence="5">RAVE complex protein Rav1 C-terminal domain-containing protein</fullName>
    </recommendedName>
</protein>
<dbReference type="Gene3D" id="2.130.10.10">
    <property type="entry name" value="YVTN repeat-like/Quinoprotein amine dehydrogenase"/>
    <property type="match status" value="2"/>
</dbReference>
<dbReference type="InterPro" id="IPR001680">
    <property type="entry name" value="WD40_rpt"/>
</dbReference>
<feature type="region of interest" description="Disordered" evidence="4">
    <location>
        <begin position="2162"/>
        <end position="2237"/>
    </location>
</feature>
<feature type="compositionally biased region" description="Polar residues" evidence="4">
    <location>
        <begin position="528"/>
        <end position="547"/>
    </location>
</feature>
<feature type="compositionally biased region" description="Basic and acidic residues" evidence="4">
    <location>
        <begin position="188"/>
        <end position="205"/>
    </location>
</feature>
<feature type="domain" description="RAVE complex protein Rav1 C-terminal" evidence="5">
    <location>
        <begin position="883"/>
        <end position="1492"/>
    </location>
</feature>
<dbReference type="GO" id="GO:0043291">
    <property type="term" value="C:RAVE complex"/>
    <property type="evidence" value="ECO:0007669"/>
    <property type="project" value="TreeGrafter"/>
</dbReference>
<feature type="region of interest" description="Disordered" evidence="4">
    <location>
        <begin position="2354"/>
        <end position="2376"/>
    </location>
</feature>
<feature type="region of interest" description="Disordered" evidence="4">
    <location>
        <begin position="2417"/>
        <end position="2484"/>
    </location>
</feature>
<evidence type="ECO:0000313" key="7">
    <source>
        <dbReference type="Proteomes" id="UP000054560"/>
    </source>
</evidence>
<dbReference type="GO" id="GO:0007035">
    <property type="term" value="P:vacuolar acidification"/>
    <property type="evidence" value="ECO:0007669"/>
    <property type="project" value="TreeGrafter"/>
</dbReference>
<proteinExistence type="predicted"/>
<dbReference type="SUPFAM" id="SSF50978">
    <property type="entry name" value="WD40 repeat-like"/>
    <property type="match status" value="1"/>
</dbReference>
<keyword evidence="2" id="KW-0677">Repeat</keyword>
<dbReference type="Pfam" id="PF00400">
    <property type="entry name" value="WD40"/>
    <property type="match status" value="2"/>
</dbReference>
<feature type="region of interest" description="Disordered" evidence="4">
    <location>
        <begin position="1969"/>
        <end position="1991"/>
    </location>
</feature>
<dbReference type="InterPro" id="IPR022033">
    <property type="entry name" value="Rav1p_C"/>
</dbReference>
<feature type="region of interest" description="Disordered" evidence="4">
    <location>
        <begin position="528"/>
        <end position="555"/>
    </location>
</feature>
<dbReference type="STRING" id="667725.A0A0L0G3S4"/>
<dbReference type="InterPro" id="IPR036322">
    <property type="entry name" value="WD40_repeat_dom_sf"/>
</dbReference>
<evidence type="ECO:0000259" key="5">
    <source>
        <dbReference type="Pfam" id="PF12234"/>
    </source>
</evidence>
<reference evidence="6 7" key="1">
    <citation type="submission" date="2011-02" db="EMBL/GenBank/DDBJ databases">
        <title>The Genome Sequence of Sphaeroforma arctica JP610.</title>
        <authorList>
            <consortium name="The Broad Institute Genome Sequencing Platform"/>
            <person name="Russ C."/>
            <person name="Cuomo C."/>
            <person name="Young S.K."/>
            <person name="Zeng Q."/>
            <person name="Gargeya S."/>
            <person name="Alvarado L."/>
            <person name="Berlin A."/>
            <person name="Chapman S.B."/>
            <person name="Chen Z."/>
            <person name="Freedman E."/>
            <person name="Gellesch M."/>
            <person name="Goldberg J."/>
            <person name="Griggs A."/>
            <person name="Gujja S."/>
            <person name="Heilman E."/>
            <person name="Heiman D."/>
            <person name="Howarth C."/>
            <person name="Mehta T."/>
            <person name="Neiman D."/>
            <person name="Pearson M."/>
            <person name="Roberts A."/>
            <person name="Saif S."/>
            <person name="Shea T."/>
            <person name="Shenoy N."/>
            <person name="Sisk P."/>
            <person name="Stolte C."/>
            <person name="Sykes S."/>
            <person name="White J."/>
            <person name="Yandava C."/>
            <person name="Burger G."/>
            <person name="Gray M.W."/>
            <person name="Holland P.W.H."/>
            <person name="King N."/>
            <person name="Lang F.B.F."/>
            <person name="Roger A.J."/>
            <person name="Ruiz-Trillo I."/>
            <person name="Haas B."/>
            <person name="Nusbaum C."/>
            <person name="Birren B."/>
        </authorList>
    </citation>
    <scope>NUCLEOTIDE SEQUENCE [LARGE SCALE GENOMIC DNA]</scope>
    <source>
        <strain evidence="6 7">JP610</strain>
    </source>
</reference>
<evidence type="ECO:0000256" key="1">
    <source>
        <dbReference type="ARBA" id="ARBA00022574"/>
    </source>
</evidence>
<organism evidence="6 7">
    <name type="scientific">Sphaeroforma arctica JP610</name>
    <dbReference type="NCBI Taxonomy" id="667725"/>
    <lineage>
        <taxon>Eukaryota</taxon>
        <taxon>Ichthyosporea</taxon>
        <taxon>Ichthyophonida</taxon>
        <taxon>Sphaeroforma</taxon>
    </lineage>
</organism>
<dbReference type="RefSeq" id="XP_014156765.1">
    <property type="nucleotide sequence ID" value="XM_014301290.1"/>
</dbReference>
<name>A0A0L0G3S4_9EUKA</name>
<dbReference type="InterPro" id="IPR052208">
    <property type="entry name" value="DmX-like/RAVE_component"/>
</dbReference>
<dbReference type="eggNOG" id="KOG1064">
    <property type="taxonomic scope" value="Eukaryota"/>
</dbReference>
<sequence>MRLQQVITGACNGKPYATTTGRFRDTSFVVYCKAMDVVIMYGDTFNLHQVIGQPKDIDCPAECVAWDTTSSRIAVTYGNSVLVYEPKFCAELSGKHPYRWVNILRLKHETPVHVVSWGRSGRMLSTGSDSLRVFSRPEEDILALETARAFSSLLTKDGTKGSLHDDSEDDLEDDFWGEKAKARALKQQADKEEEQERPKEEKISDGTPDVKFRLKVIVDIPMARPVYHLRFSPDGKFLASAGMFDRLVKVWWRREGLLKATPQPSAHDDATGMSSLANEKLWWTFSYLPHPRAVTGLQWREPSPLSYRRFQNAAVLMTSCCDRVSRVWVGNCGWTSDVLRFHLAAVVQPKIIISQDQTQAVYASTSSDTDDGTVLQPQHDKDYNSQESYAAVNWLPGPLLCLSTRDSSFDLERELALDRSRAKKFSRDLLGHSKPTWKSAAKDAAALAAVAADNHHYTHTCRALQDYAFAFEDDGAFVVWKIEGVDSQPRCIPQVSLVARMVDALPAHQAKRIAYEVLAIFGADSYNKGGSSEDSQKDATSSAVQRTNLKEGGDPCTPTEIALIARGSDGSISRWKLLILNTNDQLSFIGLEFDTICSGHTVQISHIKSHPEKPILLSMGTEKYRDRSELIVWATRPVRVMEGNLKPLVRIALVKAKGIWDPALMSWFPHQPAFVAIIEGSLGVWCIRTNESAGQSVENKSTMADDALQDEEMGEASGSMTRVSHKSIDSGSRFARDVISLHVFGVADDEEKGEAERSGDKSIRYYLVGLLKDGRSALVWLLRLGEDMTVIESKVIGDKPYELGLPEGVSISYLTRPFTTRLQHTSDNTGTQSEGGQDSLLLVSGCTDGIMRMWHCLINRAGQGSDNDAGGEPLVTWLQLIATQPVDENRTGYLTAKAASPVRVATKWKNSNTIRVWECVSTGGYESRLESTLTFPDSEPVFSFDWMDAGDGGSPVLAVGAGVRMHLYTQFTSDVFQPSGVEFREMHSFRLDCVTPGEGEGTIQPMSFRWTQDGSFVVGFADRMMVFSKWLLNSEVERFVRSQVISPGLYFNPSQVPGSVFELANACERPLPQYHPRQLHQLIMTNKFRTAVDVVLFFGTELRRLKKKFEDDMERDIDDVSLDMITGSGDSLQKRAKLVVECAPFLPIAKWGRMDSATSDDIAQTGLEREDDYEELFTMDLGDDDDAPYALGQGKKGKQRKITMPEIINLLREMDLPLITEREQVEVIAIVETIKTAIDITGGLDMCGFRAFCSIKLWSYMRSTDPKLEKSHVTATDAFWALHSESQETILELALSHGLIKLNWQDLRAIRFGLFIKSPNTLKNYMETLARNQFAESRDPLDVALWYIALKKQSLLANLFKSISNQRMYAFFSNDFAEDRWSTAAEKNAYVLLGQQRFVHAAAFFLLSGNIRDAASVCVKHLHDMQMAVVTVRLYEGDNGETMRWLFTEHFLPRYESEKNIAMQSIGHWLLKDYPEALRCLFNEPWHRTVDTPNKDSSRSPSPYNDVDDTKSSAGESISHMRAMQAFGSTVRNNQDLAHKTAAASGMVNLTIKASLGRYDEWYNPIITNCALYLRGHTLLQNVTLNREKVIRRVAEAMYSELHTGCMMVAIETLSVLRDGAEDLCLAPAGRELKVMDEETLAKQAATSISTVKKVVAPNAFEFDMGAFGGFDDFAEEEEEEMEEVEEIIAEEKSDDVHDVTQNIVCDILGISVAHQIGLRLLIRSMEQMRSTASWTIVSPYVRAEAQMLKDSYGVVGHGADSADKAGAEALLDALSFYYRMHDDLTIEIKMLGVLGYYNQILFQLQDQSRNLVLGIPHATYMRRPISREAGATKHKFNESDAPSITVSEVDVLSKKNVNQIDMTAAATLLADTDDVPSAYLLHVFEKTSYTISDSVFQLLSNSALLPKHEQMSERLLSLRLLGESFLVVYAGLFVSSWWSRGLDLMQDLLVNVPSQGLFREVFENKGNPKKKRFKKNRSHNPAEAANSGLSHSGLKLAQVPMDPDKKPTFDLRPVLMTKYFLRQIDFNDFSDAGYGSDDDSSDDTMSVASGDSNISAKLLDAVLNEDKNKLNPDKVRERKERDAYVYAVLRLACVHLVTVSMQRFIVDMELGDMAGLYETSPLLYSLLVVFEAWGDQVQDYTMRLPAPKNILMLDDYNRNTEPEFPQSAHTPRENFLNIPTSFGGGSSGDSTNVSRSTSAANSRSASPAGGAGWESEKETEKNPFTKKRPIRKTSSQHKLTALLDHKNNPFRKHNPVLRKLWYYVIRQESVRPILIRLLFHEEFEPEVRDPELGEELFRDTDSVRSFCLNGLDSTQFAVCTGKGSHWRTPQKTSSNQRIPLVAALRRRSMAAANKNLKREQKQQERQIRRERNTAREAQNMIKRAHRAAQNSAMANASSSDDIRGFANDVAIKIGSSSDIGDSKGLLPGSVDSFADSDDENESASPMTRSARRSPQGHPNSTLSRHTHKNTLKMHREESAESTASGGFVSLALEQVPHSATPSLALQRKKDTTQINVLEAHPKMPYYLAGSIDGRVQMYLFSQEGAQYEFQGIGKAAITSIRFDMFGNKFGACDQKGKFGMWRFGAEAQYHAPLRTVQAHTKFATDFTFLNSTSFVATGGSSVNSRNVCLWDFLVPPQSSLVKGFQCHTTGHSTSLAYASGRQALLSGGKRGDLTLFDIRQRRILHRFNAHDGPITSIAVDKSEQTIFTGSADGTVRIWDMDTHEQMNVMNAHKRERSFLSMGSDLGVSEVRYHDDFLYTCGSDGSVRRWG</sequence>